<sequence length="51" mass="6032">METAHKNKLKQRFPHLLKDRRVIVLGIPDRYTYMDDELVATLKEKVASYLS</sequence>
<dbReference type="RefSeq" id="WP_263334759.1">
    <property type="nucleotide sequence ID" value="NZ_JAGSYH010000002.1"/>
</dbReference>
<name>A0ABW1EAF8_9BACT</name>
<gene>
    <name evidence="1" type="ORF">ACFPT7_01495</name>
</gene>
<reference evidence="2" key="1">
    <citation type="journal article" date="2019" name="Int. J. Syst. Evol. Microbiol.">
        <title>The Global Catalogue of Microorganisms (GCM) 10K type strain sequencing project: providing services to taxonomists for standard genome sequencing and annotation.</title>
        <authorList>
            <consortium name="The Broad Institute Genomics Platform"/>
            <consortium name="The Broad Institute Genome Sequencing Center for Infectious Disease"/>
            <person name="Wu L."/>
            <person name="Ma J."/>
        </authorList>
    </citation>
    <scope>NUCLEOTIDE SEQUENCE [LARGE SCALE GENOMIC DNA]</scope>
    <source>
        <strain evidence="2">JCM 4087</strain>
    </source>
</reference>
<dbReference type="Proteomes" id="UP001596091">
    <property type="component" value="Unassembled WGS sequence"/>
</dbReference>
<evidence type="ECO:0000313" key="1">
    <source>
        <dbReference type="EMBL" id="MFC5860960.1"/>
    </source>
</evidence>
<accession>A0ABW1EAF8</accession>
<keyword evidence="2" id="KW-1185">Reference proteome</keyword>
<organism evidence="1 2">
    <name type="scientific">Acidicapsa dinghuensis</name>
    <dbReference type="NCBI Taxonomy" id="2218256"/>
    <lineage>
        <taxon>Bacteria</taxon>
        <taxon>Pseudomonadati</taxon>
        <taxon>Acidobacteriota</taxon>
        <taxon>Terriglobia</taxon>
        <taxon>Terriglobales</taxon>
        <taxon>Acidobacteriaceae</taxon>
        <taxon>Acidicapsa</taxon>
    </lineage>
</organism>
<dbReference type="EMBL" id="JBHSPH010000001">
    <property type="protein sequence ID" value="MFC5860960.1"/>
    <property type="molecule type" value="Genomic_DNA"/>
</dbReference>
<proteinExistence type="predicted"/>
<protein>
    <submittedName>
        <fullName evidence="1">Uncharacterized protein</fullName>
    </submittedName>
</protein>
<evidence type="ECO:0000313" key="2">
    <source>
        <dbReference type="Proteomes" id="UP001596091"/>
    </source>
</evidence>
<comment type="caution">
    <text evidence="1">The sequence shown here is derived from an EMBL/GenBank/DDBJ whole genome shotgun (WGS) entry which is preliminary data.</text>
</comment>